<evidence type="ECO:0000313" key="2">
    <source>
        <dbReference type="EMBL" id="WFR97592.1"/>
    </source>
</evidence>
<evidence type="ECO:0000313" key="3">
    <source>
        <dbReference type="Proteomes" id="UP000249499"/>
    </source>
</evidence>
<dbReference type="KEGG" id="rtu:PR017_20530"/>
<geneLocation type="plasmid" evidence="2 3">
    <name>pRt1078</name>
</geneLocation>
<dbReference type="RefSeq" id="WP_111221374.1">
    <property type="nucleotide sequence ID" value="NZ_CP117256.1"/>
</dbReference>
<organism evidence="2 3">
    <name type="scientific">Rhizobium tumorigenes</name>
    <dbReference type="NCBI Taxonomy" id="2041385"/>
    <lineage>
        <taxon>Bacteria</taxon>
        <taxon>Pseudomonadati</taxon>
        <taxon>Pseudomonadota</taxon>
        <taxon>Alphaproteobacteria</taxon>
        <taxon>Hyphomicrobiales</taxon>
        <taxon>Rhizobiaceae</taxon>
        <taxon>Rhizobium/Agrobacterium group</taxon>
        <taxon>Rhizobium</taxon>
    </lineage>
</organism>
<proteinExistence type="predicted"/>
<gene>
    <name evidence="2" type="ORF">PR017_20530</name>
</gene>
<accession>A0AAF1KF70</accession>
<feature type="region of interest" description="Disordered" evidence="1">
    <location>
        <begin position="710"/>
        <end position="733"/>
    </location>
</feature>
<protein>
    <submittedName>
        <fullName evidence="2">TniQ family protein</fullName>
    </submittedName>
</protein>
<reference evidence="2 3" key="1">
    <citation type="journal article" date="2018" name="Sci. Rep.">
        <title>Rhizobium tumorigenes sp. nov., a novel plant tumorigenic bacterium isolated from cane gall tumors on thornless blackberry.</title>
        <authorList>
            <person name="Kuzmanovi N."/>
            <person name="Smalla K."/>
            <person name="Gronow S."/>
            <person name="PuBawska J."/>
        </authorList>
    </citation>
    <scope>NUCLEOTIDE SEQUENCE [LARGE SCALE GENOMIC DNA]</scope>
    <source>
        <strain evidence="2 3">1078</strain>
    </source>
</reference>
<sequence length="733" mass="83601">MMHHLPHFGFYSWTLVPFRDESALGFFCRMVQEEGEHNMLRFCELNDLRVLNHADALAFLEKYPFPHTVKVHLRRSVVTVEPRQAKYSTSRVFLRGEVVNNEDASLSRRRWCRACLHESDHRRIWFDLTVFERCPYHGLPIESVLASGEPIMNYRTGYSDVFNEGTVQMPRNLRVGGFYHYVLGRLDCEDRFAVPTLDPLPLCDVIDAVSDIGRLLSRNWQWLVTAPVTAEEAEMGFQAFSSGPAHLTRTLIEWAKSCVPPHKLERDIGTIFTWAYRHIKLGRNKIDRLLLDALHAANAALKGSPREITDDYVVSDRIALDVVAPTLRLDVNTLSFIVKELGLVEPARKLNRRRGLAKVDLPIVEKFLDKLIDKDELRSIIGLGTYVPLIQPGFVRIYRGGIRGRPGPWFNRADAEEILRRLNELPRTQRYGVGRPFTAMARDKRSGRLAIDVLNGKVEVVSFARPELGFRGLVVNCDSEIYRRIDRYKIGQDEIRAIEAAKILGVANRCLRCLTDVGAIKFFIAHDGKRVFYRSDVERFASEHITVYPVAEMLDVRLNTALKRLDAAGVRPVVKISVGKTRNSFYKKSDVTAALGLGRQLLDLDVPELQTLWSGMLAAAEREFPMLRAPRKFPFGGCWCATSYSQKAVKFHYFSKTRQMAAKLSPTKMGGRQFTFNIDDDIHMETFKDLFSALIEKNERDKAKSAACSARMKQWRQHRGPGREGLPPPVLDV</sequence>
<keyword evidence="3" id="KW-1185">Reference proteome</keyword>
<name>A0AAF1KF70_9HYPH</name>
<dbReference type="EMBL" id="CP117256">
    <property type="protein sequence ID" value="WFR97592.1"/>
    <property type="molecule type" value="Genomic_DNA"/>
</dbReference>
<evidence type="ECO:0000256" key="1">
    <source>
        <dbReference type="SAM" id="MobiDB-lite"/>
    </source>
</evidence>
<reference evidence="3" key="2">
    <citation type="journal article" date="2023" name="MicrobiologyOpen">
        <title>Genomics of the tumorigenes clade of the family Rhizobiaceae and description of Rhizobium rhododendri sp. nov.</title>
        <authorList>
            <person name="Kuzmanovic N."/>
            <person name="diCenzo G.C."/>
            <person name="Bunk B."/>
            <person name="Sproeer C."/>
            <person name="Fruehling A."/>
            <person name="Neumann-Schaal M."/>
            <person name="Overmann J."/>
            <person name="Smalla K."/>
        </authorList>
    </citation>
    <scope>NUCLEOTIDE SEQUENCE [LARGE SCALE GENOMIC DNA]</scope>
    <source>
        <strain evidence="3">1078</strain>
        <plasmid evidence="3">pRt1078</plasmid>
    </source>
</reference>
<dbReference type="AlphaFoldDB" id="A0AAF1KF70"/>
<keyword evidence="2" id="KW-0614">Plasmid</keyword>
<dbReference type="Proteomes" id="UP000249499">
    <property type="component" value="Plasmid pRt1078"/>
</dbReference>